<dbReference type="InterPro" id="IPR000577">
    <property type="entry name" value="Carb_kinase_FGGY"/>
</dbReference>
<evidence type="ECO:0000313" key="8">
    <source>
        <dbReference type="EMBL" id="MBD8527209.1"/>
    </source>
</evidence>
<proteinExistence type="inferred from homology"/>
<dbReference type="PIRSF" id="PIRSF000538">
    <property type="entry name" value="GlpK"/>
    <property type="match status" value="1"/>
</dbReference>
<dbReference type="GO" id="GO:0019563">
    <property type="term" value="P:glycerol catabolic process"/>
    <property type="evidence" value="ECO:0007669"/>
    <property type="project" value="TreeGrafter"/>
</dbReference>
<dbReference type="PANTHER" id="PTHR10196:SF69">
    <property type="entry name" value="GLYCEROL KINASE"/>
    <property type="match status" value="1"/>
</dbReference>
<feature type="domain" description="Carbohydrate kinase FGGY N-terminal" evidence="6">
    <location>
        <begin position="5"/>
        <end position="212"/>
    </location>
</feature>
<dbReference type="RefSeq" id="WP_192030629.1">
    <property type="nucleotide sequence ID" value="NZ_JACYTR010000043.1"/>
</dbReference>
<accession>A0AAW3ZNV2</accession>
<gene>
    <name evidence="8" type="ORF">IFO71_15810</name>
</gene>
<dbReference type="Gene3D" id="3.30.420.40">
    <property type="match status" value="2"/>
</dbReference>
<name>A0AAW3ZNV2_9GAMM</name>
<evidence type="ECO:0000259" key="6">
    <source>
        <dbReference type="Pfam" id="PF00370"/>
    </source>
</evidence>
<dbReference type="GO" id="GO:0005524">
    <property type="term" value="F:ATP binding"/>
    <property type="evidence" value="ECO:0007669"/>
    <property type="project" value="UniProtKB-KW"/>
</dbReference>
<evidence type="ECO:0000313" key="9">
    <source>
        <dbReference type="Proteomes" id="UP000613768"/>
    </source>
</evidence>
<dbReference type="EMBL" id="JACYTR010000043">
    <property type="protein sequence ID" value="MBD8527209.1"/>
    <property type="molecule type" value="Genomic_DNA"/>
</dbReference>
<comment type="caution">
    <text evidence="8">The sequence shown here is derived from an EMBL/GenBank/DDBJ whole genome shotgun (WGS) entry which is preliminary data.</text>
</comment>
<dbReference type="GO" id="GO:0005829">
    <property type="term" value="C:cytosol"/>
    <property type="evidence" value="ECO:0007669"/>
    <property type="project" value="TreeGrafter"/>
</dbReference>
<dbReference type="InterPro" id="IPR043129">
    <property type="entry name" value="ATPase_NBD"/>
</dbReference>
<evidence type="ECO:0000256" key="2">
    <source>
        <dbReference type="ARBA" id="ARBA00022679"/>
    </source>
</evidence>
<evidence type="ECO:0000256" key="3">
    <source>
        <dbReference type="ARBA" id="ARBA00022741"/>
    </source>
</evidence>
<reference evidence="8 9" key="1">
    <citation type="submission" date="2020-09" db="EMBL/GenBank/DDBJ databases">
        <title>Pseudoxanthomonas sp. CAU 1598 isolated from sand of Yaerae Beach.</title>
        <authorList>
            <person name="Kim W."/>
        </authorList>
    </citation>
    <scope>NUCLEOTIDE SEQUENCE [LARGE SCALE GENOMIC DNA]</scope>
    <source>
        <strain evidence="8 9">CAU 1598</strain>
    </source>
</reference>
<dbReference type="PANTHER" id="PTHR10196">
    <property type="entry name" value="SUGAR KINASE"/>
    <property type="match status" value="1"/>
</dbReference>
<dbReference type="Pfam" id="PF02782">
    <property type="entry name" value="FGGY_C"/>
    <property type="match status" value="1"/>
</dbReference>
<keyword evidence="9" id="KW-1185">Reference proteome</keyword>
<organism evidence="8 9">
    <name type="scientific">Pseudomarimonas arenosa</name>
    <dbReference type="NCBI Taxonomy" id="2774145"/>
    <lineage>
        <taxon>Bacteria</taxon>
        <taxon>Pseudomonadati</taxon>
        <taxon>Pseudomonadota</taxon>
        <taxon>Gammaproteobacteria</taxon>
        <taxon>Lysobacterales</taxon>
        <taxon>Lysobacteraceae</taxon>
        <taxon>Pseudomarimonas</taxon>
    </lineage>
</organism>
<evidence type="ECO:0000256" key="4">
    <source>
        <dbReference type="ARBA" id="ARBA00022777"/>
    </source>
</evidence>
<dbReference type="AlphaFoldDB" id="A0AAW3ZNV2"/>
<dbReference type="InterPro" id="IPR018485">
    <property type="entry name" value="FGGY_C"/>
</dbReference>
<feature type="domain" description="Carbohydrate kinase FGGY C-terminal" evidence="7">
    <location>
        <begin position="259"/>
        <end position="427"/>
    </location>
</feature>
<keyword evidence="5" id="KW-0067">ATP-binding</keyword>
<protein>
    <recommendedName>
        <fullName evidence="10">Glycerol kinase</fullName>
    </recommendedName>
</protein>
<comment type="similarity">
    <text evidence="1">Belongs to the FGGY kinase family.</text>
</comment>
<dbReference type="Pfam" id="PF00370">
    <property type="entry name" value="FGGY_N"/>
    <property type="match status" value="1"/>
</dbReference>
<dbReference type="InterPro" id="IPR018484">
    <property type="entry name" value="FGGY_N"/>
</dbReference>
<dbReference type="SUPFAM" id="SSF53067">
    <property type="entry name" value="Actin-like ATPase domain"/>
    <property type="match status" value="2"/>
</dbReference>
<evidence type="ECO:0000256" key="5">
    <source>
        <dbReference type="ARBA" id="ARBA00022840"/>
    </source>
</evidence>
<evidence type="ECO:0000259" key="7">
    <source>
        <dbReference type="Pfam" id="PF02782"/>
    </source>
</evidence>
<sequence>MAGVVLVLDLGGHAARCFAYLASGERLAQSMEPIATAHPARGRVEHDAAALLQACRQSIGAVLAQLQPPEQGVPLAISCQRASVLAWSRDDCRPLSPVLSWQDSRAADRIEACRQHWPELQRISGLRPNAFVGASKLGWLVEHVDGLRVRLQTGQALIGPLASFLQQALIGEAQARCAYTLAQRSLLFDIQRLTWSASACALFGLRADWLPRPQPDVQVELFGSLPWSTATSLRCELQAGDQNLLPAALSEHGTSPTIINLGTGAFVLSPGEAGPGLLRSLLPTADTPDATAEGTVNAAGAAFEWLAKQRHWHSTPWQAIRSPGRDAPLCLPAPSGLGSPDWRALPRFEFSAEPADDAAAISAVAEGIAFLLRRNIDCMRAAGSDPIALGGGLSRSEDFCQLLANSLQRALYTVDEDELSAYGAARLLWRIHGIELPAPRVAARFTPNARATRIGEQRYQRWQAEFFP</sequence>
<keyword evidence="3" id="KW-0547">Nucleotide-binding</keyword>
<keyword evidence="2" id="KW-0808">Transferase</keyword>
<dbReference type="Proteomes" id="UP000613768">
    <property type="component" value="Unassembled WGS sequence"/>
</dbReference>
<keyword evidence="4" id="KW-0418">Kinase</keyword>
<evidence type="ECO:0000256" key="1">
    <source>
        <dbReference type="ARBA" id="ARBA00009156"/>
    </source>
</evidence>
<dbReference type="GO" id="GO:0004370">
    <property type="term" value="F:glycerol kinase activity"/>
    <property type="evidence" value="ECO:0007669"/>
    <property type="project" value="TreeGrafter"/>
</dbReference>
<evidence type="ECO:0008006" key="10">
    <source>
        <dbReference type="Google" id="ProtNLM"/>
    </source>
</evidence>